<dbReference type="PANTHER" id="PTHR31739">
    <property type="entry name" value="ENT-COPALYL DIPHOSPHATE SYNTHASE, CHLOROPLASTIC"/>
    <property type="match status" value="1"/>
</dbReference>
<dbReference type="GO" id="GO:0010333">
    <property type="term" value="F:terpene synthase activity"/>
    <property type="evidence" value="ECO:0007669"/>
    <property type="project" value="InterPro"/>
</dbReference>
<dbReference type="GO" id="GO:0016102">
    <property type="term" value="P:diterpenoid biosynthetic process"/>
    <property type="evidence" value="ECO:0007669"/>
    <property type="project" value="TreeGrafter"/>
</dbReference>
<keyword evidence="4" id="KW-1185">Reference proteome</keyword>
<dbReference type="AlphaFoldDB" id="A0AA40AEM1"/>
<feature type="region of interest" description="Disordered" evidence="2">
    <location>
        <begin position="517"/>
        <end position="541"/>
    </location>
</feature>
<reference evidence="3" key="1">
    <citation type="submission" date="2023-06" db="EMBL/GenBank/DDBJ databases">
        <title>Genome-scale phylogeny and comparative genomics of the fungal order Sordariales.</title>
        <authorList>
            <consortium name="Lawrence Berkeley National Laboratory"/>
            <person name="Hensen N."/>
            <person name="Bonometti L."/>
            <person name="Westerberg I."/>
            <person name="Brannstrom I.O."/>
            <person name="Guillou S."/>
            <person name="Cros-Aarteil S."/>
            <person name="Calhoun S."/>
            <person name="Haridas S."/>
            <person name="Kuo A."/>
            <person name="Mondo S."/>
            <person name="Pangilinan J."/>
            <person name="Riley R."/>
            <person name="Labutti K."/>
            <person name="Andreopoulos B."/>
            <person name="Lipzen A."/>
            <person name="Chen C."/>
            <person name="Yanf M."/>
            <person name="Daum C."/>
            <person name="Ng V."/>
            <person name="Clum A."/>
            <person name="Steindorff A."/>
            <person name="Ohm R."/>
            <person name="Martin F."/>
            <person name="Silar P."/>
            <person name="Natvig D."/>
            <person name="Lalanne C."/>
            <person name="Gautier V."/>
            <person name="Ament-Velasquez S.L."/>
            <person name="Kruys A."/>
            <person name="Hutchinson M.I."/>
            <person name="Powell A.J."/>
            <person name="Barry K."/>
            <person name="Miller A.N."/>
            <person name="Grigoriev I.V."/>
            <person name="Debuchy R."/>
            <person name="Gladieux P."/>
            <person name="Thoren M.H."/>
            <person name="Johannesson H."/>
        </authorList>
    </citation>
    <scope>NUCLEOTIDE SEQUENCE</scope>
    <source>
        <strain evidence="3">CBS 540.89</strain>
    </source>
</reference>
<organism evidence="3 4">
    <name type="scientific">Apiosordaria backusii</name>
    <dbReference type="NCBI Taxonomy" id="314023"/>
    <lineage>
        <taxon>Eukaryota</taxon>
        <taxon>Fungi</taxon>
        <taxon>Dikarya</taxon>
        <taxon>Ascomycota</taxon>
        <taxon>Pezizomycotina</taxon>
        <taxon>Sordariomycetes</taxon>
        <taxon>Sordariomycetidae</taxon>
        <taxon>Sordariales</taxon>
        <taxon>Lasiosphaeriaceae</taxon>
        <taxon>Apiosordaria</taxon>
    </lineage>
</organism>
<protein>
    <recommendedName>
        <fullName evidence="5">Ent-kaurene synthase</fullName>
    </recommendedName>
</protein>
<evidence type="ECO:0000256" key="2">
    <source>
        <dbReference type="SAM" id="MobiDB-lite"/>
    </source>
</evidence>
<dbReference type="InterPro" id="IPR050148">
    <property type="entry name" value="Terpene_synthase-like"/>
</dbReference>
<comment type="caution">
    <text evidence="3">The sequence shown here is derived from an EMBL/GenBank/DDBJ whole genome shotgun (WGS) entry which is preliminary data.</text>
</comment>
<dbReference type="Proteomes" id="UP001172159">
    <property type="component" value="Unassembled WGS sequence"/>
</dbReference>
<evidence type="ECO:0000313" key="3">
    <source>
        <dbReference type="EMBL" id="KAK0714464.1"/>
    </source>
</evidence>
<evidence type="ECO:0008006" key="5">
    <source>
        <dbReference type="Google" id="ProtNLM"/>
    </source>
</evidence>
<evidence type="ECO:0000313" key="4">
    <source>
        <dbReference type="Proteomes" id="UP001172159"/>
    </source>
</evidence>
<proteinExistence type="inferred from homology"/>
<gene>
    <name evidence="3" type="ORF">B0T21DRAFT_426825</name>
</gene>
<name>A0AA40AEM1_9PEZI</name>
<evidence type="ECO:0000256" key="1">
    <source>
        <dbReference type="ARBA" id="ARBA00006333"/>
    </source>
</evidence>
<dbReference type="EMBL" id="JAUKTV010000015">
    <property type="protein sequence ID" value="KAK0714464.1"/>
    <property type="molecule type" value="Genomic_DNA"/>
</dbReference>
<dbReference type="PANTHER" id="PTHR31739:SF25">
    <property type="entry name" value="(E,E)-GERANYLLINALOOL SYNTHASE"/>
    <property type="match status" value="1"/>
</dbReference>
<sequence length="773" mass="86404">MLTGWNIHSVDQVGFELLVVSLLELLKKEGVFLEFAQLEALKTLRNAKLAKIPAETLYRMPSTLHHSFEAFHGHINFNRMKKWLEPNGSMIGSPASAAAYLIGVSVWDERAEDYLRQVVDRPGYASDDFGGMPYAWPTTIFEVSWALYTLSSVGISIGEEEKATLGSLLEETLTAQKGLVGFVPGGLPDADDTAKALKALYHLGSKLSVNALIRTYETSTHFKTYPGERNPNFSANCNILILLLTREDRDRHIQQIVKATQFLTDRAFREHINKKWTQLPNGSWEDICEVTSYRILALSSLLKLPWTHQLGSAYPTIIDLLNEAKSWLISNQANWKKGSYLWIEKVTYSSPVLSEAYCLAAALAPLPVPTPAPDTSSQFCISEKILHGMQATGKLISLTSLFKNSNPWALPLAEMQACFALQALKRKPQSVFPRARKEKDKYMFLIPLAVTAYAGLHRPSVSLSVIYKMMVLSILNFHADEYMESVVEAGFEGRLDNIRDLVREVFAELNIDSKQNSEGGGVNGLGANGRKREGPLDSEDIETRENIKSILTNFIHHILRHPAVIASPSHLQTKLAFELQTFLLAHITQAQDNHRIRAHSKLSTNGHATANHPPTPFPAPPRSFYNWVRTTSADHTSCPFSFIFFNCLISSPLFSSPRTAYLSEDLCRNLATMCRMYNDIGSQTRDAEEKSLNSIDFAEFQMGNAKEELMWLAEFERRKLNSVIGELEREVKGDDGKVMQAVRMVVDLTDLYGLVYVLKDVGIRTRGGGGLAG</sequence>
<dbReference type="Gene3D" id="1.50.10.20">
    <property type="match status" value="1"/>
</dbReference>
<accession>A0AA40AEM1</accession>
<comment type="similarity">
    <text evidence="1">Belongs to the terpene synthase family.</text>
</comment>
<dbReference type="GO" id="GO:0000287">
    <property type="term" value="F:magnesium ion binding"/>
    <property type="evidence" value="ECO:0007669"/>
    <property type="project" value="TreeGrafter"/>
</dbReference>
<dbReference type="Gene3D" id="1.50.10.160">
    <property type="match status" value="1"/>
</dbReference>
<dbReference type="InterPro" id="IPR008930">
    <property type="entry name" value="Terpenoid_cyclase/PrenylTrfase"/>
</dbReference>
<dbReference type="SUPFAM" id="SSF48239">
    <property type="entry name" value="Terpenoid cyclases/Protein prenyltransferases"/>
    <property type="match status" value="1"/>
</dbReference>
<feature type="compositionally biased region" description="Gly residues" evidence="2">
    <location>
        <begin position="518"/>
        <end position="527"/>
    </location>
</feature>
<feature type="compositionally biased region" description="Basic and acidic residues" evidence="2">
    <location>
        <begin position="530"/>
        <end position="541"/>
    </location>
</feature>